<evidence type="ECO:0000256" key="9">
    <source>
        <dbReference type="RuleBase" id="RU000461"/>
    </source>
</evidence>
<evidence type="ECO:0000256" key="6">
    <source>
        <dbReference type="ARBA" id="ARBA00023004"/>
    </source>
</evidence>
<accession>A0A1H8XHS7</accession>
<dbReference type="PRINTS" id="PR00359">
    <property type="entry name" value="BP450"/>
</dbReference>
<dbReference type="Proteomes" id="UP000198582">
    <property type="component" value="Unassembled WGS sequence"/>
</dbReference>
<name>A0A1H8XHS7_9PSEU</name>
<dbReference type="STRING" id="394193.SAMN04489732_107298"/>
<dbReference type="GO" id="GO:0005506">
    <property type="term" value="F:iron ion binding"/>
    <property type="evidence" value="ECO:0007669"/>
    <property type="project" value="InterPro"/>
</dbReference>
<dbReference type="PANTHER" id="PTHR46696:SF1">
    <property type="entry name" value="CYTOCHROME P450 YJIB-RELATED"/>
    <property type="match status" value="1"/>
</dbReference>
<dbReference type="GO" id="GO:0020037">
    <property type="term" value="F:heme binding"/>
    <property type="evidence" value="ECO:0007669"/>
    <property type="project" value="InterPro"/>
</dbReference>
<dbReference type="GO" id="GO:0004497">
    <property type="term" value="F:monooxygenase activity"/>
    <property type="evidence" value="ECO:0007669"/>
    <property type="project" value="UniProtKB-KW"/>
</dbReference>
<keyword evidence="4 9" id="KW-0479">Metal-binding</keyword>
<evidence type="ECO:0000313" key="11">
    <source>
        <dbReference type="EMBL" id="SEP39550.1"/>
    </source>
</evidence>
<evidence type="ECO:0000256" key="10">
    <source>
        <dbReference type="SAM" id="MobiDB-lite"/>
    </source>
</evidence>
<keyword evidence="12" id="KW-1185">Reference proteome</keyword>
<evidence type="ECO:0000256" key="2">
    <source>
        <dbReference type="ARBA" id="ARBA00010617"/>
    </source>
</evidence>
<organism evidence="11 12">
    <name type="scientific">Amycolatopsis saalfeldensis</name>
    <dbReference type="NCBI Taxonomy" id="394193"/>
    <lineage>
        <taxon>Bacteria</taxon>
        <taxon>Bacillati</taxon>
        <taxon>Actinomycetota</taxon>
        <taxon>Actinomycetes</taxon>
        <taxon>Pseudonocardiales</taxon>
        <taxon>Pseudonocardiaceae</taxon>
        <taxon>Amycolatopsis</taxon>
    </lineage>
</organism>
<dbReference type="OrthoDB" id="502624at2"/>
<dbReference type="PROSITE" id="PS00086">
    <property type="entry name" value="CYTOCHROME_P450"/>
    <property type="match status" value="1"/>
</dbReference>
<dbReference type="EMBL" id="FOEF01000007">
    <property type="protein sequence ID" value="SEP39550.1"/>
    <property type="molecule type" value="Genomic_DNA"/>
</dbReference>
<sequence>MTSTQPYPAAAAYGRLLDQANRHDPYPHFTELAQEPIQRLDENSWLVSRHADITALLRDPRLSSEDGAGPQGPPGSDGRPFRGPFLLVDPPHHNTLRDQTMHQFMPRIMGMGPRIEAMVARLLDRHAGTRPGELDIVTALAYPLPVGVICELLGVPEEEEPVFHSFAARLTRALDPVETLTAQEIAELQVTRAQWREYLMPMIARRRDRPGIDLVSGLLTEGDPATRMNTLELATTLGLLLIAGHETTVNLITNGTLALLRHPDVLDRLRADPDLAPAVVEEALRFDPPVQQTSRRTTADVRIAGEVVPAGSRVVFLLGAANRDPRRFADPDRFWPERPGNAHLAFGGGVHYCFGAALARMEGQAALSAIAARLTGPRLLADPPPYRTNMLLRGPAELRVAYDAVTR</sequence>
<dbReference type="RefSeq" id="WP_091618182.1">
    <property type="nucleotide sequence ID" value="NZ_FOEF01000007.1"/>
</dbReference>
<dbReference type="SUPFAM" id="SSF48264">
    <property type="entry name" value="Cytochrome P450"/>
    <property type="match status" value="1"/>
</dbReference>
<dbReference type="GO" id="GO:0016705">
    <property type="term" value="F:oxidoreductase activity, acting on paired donors, with incorporation or reduction of molecular oxygen"/>
    <property type="evidence" value="ECO:0007669"/>
    <property type="project" value="InterPro"/>
</dbReference>
<evidence type="ECO:0000256" key="7">
    <source>
        <dbReference type="ARBA" id="ARBA00023033"/>
    </source>
</evidence>
<keyword evidence="6 9" id="KW-0408">Iron</keyword>
<evidence type="ECO:0000256" key="5">
    <source>
        <dbReference type="ARBA" id="ARBA00023002"/>
    </source>
</evidence>
<comment type="pathway">
    <text evidence="1">Antibiotic biosynthesis; vancomycin biosynthesis.</text>
</comment>
<feature type="region of interest" description="Disordered" evidence="10">
    <location>
        <begin position="58"/>
        <end position="84"/>
    </location>
</feature>
<dbReference type="InterPro" id="IPR036396">
    <property type="entry name" value="Cyt_P450_sf"/>
</dbReference>
<proteinExistence type="inferred from homology"/>
<evidence type="ECO:0000256" key="8">
    <source>
        <dbReference type="ARBA" id="ARBA00055433"/>
    </source>
</evidence>
<evidence type="ECO:0000313" key="12">
    <source>
        <dbReference type="Proteomes" id="UP000198582"/>
    </source>
</evidence>
<dbReference type="FunFam" id="1.10.630.10:FF:000018">
    <property type="entry name" value="Cytochrome P450 monooxygenase"/>
    <property type="match status" value="1"/>
</dbReference>
<keyword evidence="7 9" id="KW-0503">Monooxygenase</keyword>
<gene>
    <name evidence="11" type="ORF">SAMN04489732_107298</name>
</gene>
<dbReference type="InterPro" id="IPR002397">
    <property type="entry name" value="Cyt_P450_B"/>
</dbReference>
<dbReference type="AlphaFoldDB" id="A0A1H8XHS7"/>
<dbReference type="PRINTS" id="PR00385">
    <property type="entry name" value="P450"/>
</dbReference>
<evidence type="ECO:0000256" key="4">
    <source>
        <dbReference type="ARBA" id="ARBA00022723"/>
    </source>
</evidence>
<dbReference type="CDD" id="cd20625">
    <property type="entry name" value="CYP164-like"/>
    <property type="match status" value="1"/>
</dbReference>
<keyword evidence="3 9" id="KW-0349">Heme</keyword>
<dbReference type="PANTHER" id="PTHR46696">
    <property type="entry name" value="P450, PUTATIVE (EUROFUNG)-RELATED"/>
    <property type="match status" value="1"/>
</dbReference>
<dbReference type="InterPro" id="IPR001128">
    <property type="entry name" value="Cyt_P450"/>
</dbReference>
<evidence type="ECO:0000256" key="3">
    <source>
        <dbReference type="ARBA" id="ARBA00022617"/>
    </source>
</evidence>
<reference evidence="11 12" key="1">
    <citation type="submission" date="2016-10" db="EMBL/GenBank/DDBJ databases">
        <authorList>
            <person name="de Groot N.N."/>
        </authorList>
    </citation>
    <scope>NUCLEOTIDE SEQUENCE [LARGE SCALE GENOMIC DNA]</scope>
    <source>
        <strain evidence="11 12">DSM 44993</strain>
    </source>
</reference>
<comment type="function">
    <text evidence="8">Involved in the coupling of aromatic side chains of the heptapeptide of vancomycin.</text>
</comment>
<dbReference type="Pfam" id="PF00067">
    <property type="entry name" value="p450"/>
    <property type="match status" value="1"/>
</dbReference>
<protein>
    <submittedName>
        <fullName evidence="11">Cytochrome P450</fullName>
    </submittedName>
</protein>
<dbReference type="Gene3D" id="1.10.630.10">
    <property type="entry name" value="Cytochrome P450"/>
    <property type="match status" value="1"/>
</dbReference>
<evidence type="ECO:0000256" key="1">
    <source>
        <dbReference type="ARBA" id="ARBA00004660"/>
    </source>
</evidence>
<keyword evidence="5 9" id="KW-0560">Oxidoreductase</keyword>
<dbReference type="InterPro" id="IPR017972">
    <property type="entry name" value="Cyt_P450_CS"/>
</dbReference>
<comment type="similarity">
    <text evidence="2 9">Belongs to the cytochrome P450 family.</text>
</comment>